<organism evidence="9 10">
    <name type="scientific">Paracraurococcus lichenis</name>
    <dbReference type="NCBI Taxonomy" id="3064888"/>
    <lineage>
        <taxon>Bacteria</taxon>
        <taxon>Pseudomonadati</taxon>
        <taxon>Pseudomonadota</taxon>
        <taxon>Alphaproteobacteria</taxon>
        <taxon>Acetobacterales</taxon>
        <taxon>Roseomonadaceae</taxon>
        <taxon>Paracraurococcus</taxon>
    </lineage>
</organism>
<dbReference type="Pfam" id="PF01565">
    <property type="entry name" value="FAD_binding_4"/>
    <property type="match status" value="1"/>
</dbReference>
<dbReference type="InterPro" id="IPR004113">
    <property type="entry name" value="FAD-bd_oxidored_4_C"/>
</dbReference>
<evidence type="ECO:0000256" key="2">
    <source>
        <dbReference type="ARBA" id="ARBA00022630"/>
    </source>
</evidence>
<dbReference type="EMBL" id="JAUTWS010000058">
    <property type="protein sequence ID" value="MDO9712793.1"/>
    <property type="molecule type" value="Genomic_DNA"/>
</dbReference>
<dbReference type="PANTHER" id="PTHR11748">
    <property type="entry name" value="D-LACTATE DEHYDROGENASE"/>
    <property type="match status" value="1"/>
</dbReference>
<dbReference type="InterPro" id="IPR036318">
    <property type="entry name" value="FAD-bd_PCMH-like_sf"/>
</dbReference>
<keyword evidence="3" id="KW-0479">Metal-binding</keyword>
<accession>A0ABT9E9Z8</accession>
<dbReference type="SUPFAM" id="SSF56176">
    <property type="entry name" value="FAD-binding/transporter-associated domain-like"/>
    <property type="match status" value="1"/>
</dbReference>
<dbReference type="PANTHER" id="PTHR11748:SF119">
    <property type="entry name" value="D-2-HYDROXYGLUTARATE DEHYDROGENASE"/>
    <property type="match status" value="1"/>
</dbReference>
<keyword evidence="5" id="KW-0560">Oxidoreductase</keyword>
<protein>
    <submittedName>
        <fullName evidence="9">FAD-binding and (Fe-S)-binding domain-containing protein</fullName>
    </submittedName>
</protein>
<dbReference type="SUPFAM" id="SSF55103">
    <property type="entry name" value="FAD-linked oxidases, C-terminal domain"/>
    <property type="match status" value="1"/>
</dbReference>
<evidence type="ECO:0000259" key="8">
    <source>
        <dbReference type="PROSITE" id="PS51387"/>
    </source>
</evidence>
<reference evidence="9 10" key="1">
    <citation type="submission" date="2023-08" db="EMBL/GenBank/DDBJ databases">
        <title>The draft genome sequence of Paracraurococcus sp. LOR1-02.</title>
        <authorList>
            <person name="Kingkaew E."/>
            <person name="Tanasupawat S."/>
        </authorList>
    </citation>
    <scope>NUCLEOTIDE SEQUENCE [LARGE SCALE GENOMIC DNA]</scope>
    <source>
        <strain evidence="9 10">LOR1-02</strain>
    </source>
</reference>
<name>A0ABT9E9Z8_9PROT</name>
<proteinExistence type="predicted"/>
<evidence type="ECO:0000256" key="1">
    <source>
        <dbReference type="ARBA" id="ARBA00001974"/>
    </source>
</evidence>
<comment type="cofactor">
    <cofactor evidence="1">
        <name>FAD</name>
        <dbReference type="ChEBI" id="CHEBI:57692"/>
    </cofactor>
</comment>
<keyword evidence="6" id="KW-0408">Iron</keyword>
<dbReference type="Pfam" id="PF02913">
    <property type="entry name" value="FAD-oxidase_C"/>
    <property type="match status" value="1"/>
</dbReference>
<dbReference type="InterPro" id="IPR017900">
    <property type="entry name" value="4Fe4S_Fe_S_CS"/>
</dbReference>
<dbReference type="InterPro" id="IPR016169">
    <property type="entry name" value="FAD-bd_PCMH_sub2"/>
</dbReference>
<gene>
    <name evidence="9" type="ORF">Q7A36_30960</name>
</gene>
<dbReference type="InterPro" id="IPR016166">
    <property type="entry name" value="FAD-bd_PCMH"/>
</dbReference>
<evidence type="ECO:0000256" key="7">
    <source>
        <dbReference type="ARBA" id="ARBA00023014"/>
    </source>
</evidence>
<dbReference type="RefSeq" id="WP_305107650.1">
    <property type="nucleotide sequence ID" value="NZ_JAUTWS010000058.1"/>
</dbReference>
<evidence type="ECO:0000313" key="10">
    <source>
        <dbReference type="Proteomes" id="UP001243009"/>
    </source>
</evidence>
<dbReference type="PROSITE" id="PS00198">
    <property type="entry name" value="4FE4S_FER_1"/>
    <property type="match status" value="1"/>
</dbReference>
<sequence length="1016" mass="110140">MIPCLPLTEAPGAATAAFLEALRAAGFEGELSTADGDRTVLATDNSIYRLVPQAIAFPRGTADLACIGRLLAEPRFAGVRIAPRGGGTGTNGQSLTDGLVVDVSRHMNRILEINAEARWVRVEAGVVKDQLNAALAPYGLFFAPELSTSNRATIGGMVSTDASGQGSCLYGKTRDHVLELTTVLADGTVWHSHPLHDEDLRAVQRRADRIGAIHRAVDAIEREHREEITARFPRLNRCLTGYDLAHIRTREGRFDLNAVLCGSEGTLGILAEAKLNVLPIPKRSALVNLRYASFDAALRDAQALMEFGPASIETVDSKVLILAQQDIVWEGVREFFPDDASGPARGVNLIEFVGDAEAEVEAPLQRLTAALAEAGPACGRLGHTIARGEAAVRRVWEMRKRAVGLLGNMQGEKRPIPFVEDTAVPPEHLADYIAEFRGLLDARGLDYGMFGHVDAGVLHVRPAIDMKDPAQAAMVREVTDAVVGLTRKYGGLLWGEHGKGVRSEYSPTFFGPLYPLVQAVKAAFDPRNQLNPGKIATPDGSALLTVDGVPTRGQADRSIPAGARIAFDEAMHCNGNGACYDWDPDAAMCPSWKATRDRRHSPKGRAMLVKEWLRRLAEAGADPVEQTRRLRGAAGWRSFPARLRNTLARRRGEADFSHQVKEAMDGCLACKSCVGGCPIKVNVPGFRAKFLELYHGRYLRPPRDHLVGTLEHLLPAMARVPRLANAVAAGTVGRAVLRRLGLVDTPGLSGIDLRAELSARGVALATPEALRALAEEERRRAVILVQDAFTTHYETRLVLDVLDLLRLLGASPWLAPFRPNGKALHVHGFLGAFGRVAAANAAGLQALAETGVALVGIDPSMTLTYRAEYAEVLGGRNLPQVLLLQEWLARQEMDGPRAAPAHYRLLPHCTERTTATASLRDWQSVFTRHGLRLEVLAAGCCGMAGTYGHEAEHRDTSERIYGLSWRHHVTSEGQAGHLLATGYSCRSQVKRFDEVALPHPAQALLHALRRQVTASA</sequence>
<comment type="caution">
    <text evidence="9">The sequence shown here is derived from an EMBL/GenBank/DDBJ whole genome shotgun (WGS) entry which is preliminary data.</text>
</comment>
<evidence type="ECO:0000313" key="9">
    <source>
        <dbReference type="EMBL" id="MDO9712793.1"/>
    </source>
</evidence>
<dbReference type="Gene3D" id="3.30.465.10">
    <property type="match status" value="1"/>
</dbReference>
<dbReference type="Gene3D" id="3.30.70.2740">
    <property type="match status" value="1"/>
</dbReference>
<evidence type="ECO:0000256" key="5">
    <source>
        <dbReference type="ARBA" id="ARBA00023002"/>
    </source>
</evidence>
<keyword evidence="10" id="KW-1185">Reference proteome</keyword>
<dbReference type="InterPro" id="IPR006094">
    <property type="entry name" value="Oxid_FAD_bind_N"/>
</dbReference>
<evidence type="ECO:0000256" key="3">
    <source>
        <dbReference type="ARBA" id="ARBA00022723"/>
    </source>
</evidence>
<dbReference type="SUPFAM" id="SSF46548">
    <property type="entry name" value="alpha-helical ferredoxin"/>
    <property type="match status" value="1"/>
</dbReference>
<keyword evidence="7" id="KW-0411">Iron-sulfur</keyword>
<keyword evidence="4" id="KW-0274">FAD</keyword>
<dbReference type="InterPro" id="IPR016164">
    <property type="entry name" value="FAD-linked_Oxase-like_C"/>
</dbReference>
<dbReference type="PROSITE" id="PS51387">
    <property type="entry name" value="FAD_PCMH"/>
    <property type="match status" value="1"/>
</dbReference>
<keyword evidence="2" id="KW-0285">Flavoprotein</keyword>
<dbReference type="Proteomes" id="UP001243009">
    <property type="component" value="Unassembled WGS sequence"/>
</dbReference>
<feature type="domain" description="FAD-binding PCMH-type" evidence="8">
    <location>
        <begin position="48"/>
        <end position="280"/>
    </location>
</feature>
<evidence type="ECO:0000256" key="6">
    <source>
        <dbReference type="ARBA" id="ARBA00023004"/>
    </source>
</evidence>
<evidence type="ECO:0000256" key="4">
    <source>
        <dbReference type="ARBA" id="ARBA00022827"/>
    </source>
</evidence>